<proteinExistence type="inferred from homology"/>
<dbReference type="HAMAP" id="MF_00530">
    <property type="entry name" value="ATP_synth_epsil_bac"/>
    <property type="match status" value="1"/>
</dbReference>
<accession>A0A0D8FWQ8</accession>
<evidence type="ECO:0000256" key="6">
    <source>
        <dbReference type="ARBA" id="ARBA00023196"/>
    </source>
</evidence>
<keyword evidence="6 7" id="KW-0139">CF(1)</keyword>
<dbReference type="InterPro" id="IPR001469">
    <property type="entry name" value="ATP_synth_F1_dsu/esu"/>
</dbReference>
<dbReference type="InterPro" id="IPR020546">
    <property type="entry name" value="ATP_synth_F1_dsu/esu_N"/>
</dbReference>
<comment type="subunit">
    <text evidence="7">F-type ATPases have 2 components, CF(1) - the catalytic core - and CF(0) - the membrane proton channel. CF(1) has five subunits: alpha(3), beta(3), gamma(1), delta(1), epsilon(1). CF(0) has three main subunits: a, b and c.</text>
</comment>
<evidence type="ECO:0000256" key="3">
    <source>
        <dbReference type="ARBA" id="ARBA00022448"/>
    </source>
</evidence>
<name>A0A0D8FWQ8_9ACTN</name>
<comment type="caution">
    <text evidence="10">The sequence shown here is derived from an EMBL/GenBank/DDBJ whole genome shotgun (WGS) entry which is preliminary data.</text>
</comment>
<evidence type="ECO:0000256" key="8">
    <source>
        <dbReference type="SAM" id="Coils"/>
    </source>
</evidence>
<feature type="coiled-coil region" evidence="8">
    <location>
        <begin position="93"/>
        <end position="120"/>
    </location>
</feature>
<dbReference type="OrthoDB" id="9791445at2"/>
<comment type="subcellular location">
    <subcellularLocation>
        <location evidence="7">Cell membrane</location>
        <topology evidence="7">Peripheral membrane protein</topology>
    </subcellularLocation>
    <subcellularLocation>
        <location evidence="1">Endomembrane system</location>
        <topology evidence="1">Peripheral membrane protein</topology>
    </subcellularLocation>
</comment>
<dbReference type="CDD" id="cd12152">
    <property type="entry name" value="F1-ATPase_delta"/>
    <property type="match status" value="1"/>
</dbReference>
<keyword evidence="11" id="KW-1185">Reference proteome</keyword>
<keyword evidence="7" id="KW-0066">ATP synthesis</keyword>
<feature type="domain" description="ATP synthase F1 complex delta/epsilon subunit N-terminal" evidence="9">
    <location>
        <begin position="6"/>
        <end position="85"/>
    </location>
</feature>
<dbReference type="GO" id="GO:0005524">
    <property type="term" value="F:ATP binding"/>
    <property type="evidence" value="ECO:0007669"/>
    <property type="project" value="UniProtKB-UniRule"/>
</dbReference>
<evidence type="ECO:0000259" key="9">
    <source>
        <dbReference type="Pfam" id="PF02823"/>
    </source>
</evidence>
<protein>
    <recommendedName>
        <fullName evidence="7">ATP synthase epsilon chain</fullName>
    </recommendedName>
    <alternativeName>
        <fullName evidence="7">ATP synthase F1 sector epsilon subunit</fullName>
    </alternativeName>
    <alternativeName>
        <fullName evidence="7">F-ATPase epsilon subunit</fullName>
    </alternativeName>
</protein>
<dbReference type="Gene3D" id="2.60.15.10">
    <property type="entry name" value="F0F1 ATP synthase delta/epsilon subunit, N-terminal"/>
    <property type="match status" value="1"/>
</dbReference>
<dbReference type="Pfam" id="PF02823">
    <property type="entry name" value="ATP-synt_DE_N"/>
    <property type="match status" value="1"/>
</dbReference>
<organism evidence="10 11">
    <name type="scientific">Ferrimicrobium acidiphilum DSM 19497</name>
    <dbReference type="NCBI Taxonomy" id="1121877"/>
    <lineage>
        <taxon>Bacteria</taxon>
        <taxon>Bacillati</taxon>
        <taxon>Actinomycetota</taxon>
        <taxon>Acidimicrobiia</taxon>
        <taxon>Acidimicrobiales</taxon>
        <taxon>Acidimicrobiaceae</taxon>
        <taxon>Ferrimicrobium</taxon>
    </lineage>
</organism>
<keyword evidence="4 7" id="KW-0406">Ion transport</keyword>
<evidence type="ECO:0000313" key="10">
    <source>
        <dbReference type="EMBL" id="KJE77566.1"/>
    </source>
</evidence>
<evidence type="ECO:0000313" key="11">
    <source>
        <dbReference type="Proteomes" id="UP000032336"/>
    </source>
</evidence>
<comment type="similarity">
    <text evidence="2 7">Belongs to the ATPase epsilon chain family.</text>
</comment>
<dbReference type="AlphaFoldDB" id="A0A0D8FWQ8"/>
<dbReference type="InterPro" id="IPR036771">
    <property type="entry name" value="ATPsynth_dsu/esu_N"/>
</dbReference>
<dbReference type="eggNOG" id="COG0355">
    <property type="taxonomic scope" value="Bacteria"/>
</dbReference>
<dbReference type="STRING" id="1121877.FEAC_06750"/>
<reference evidence="10 11" key="1">
    <citation type="submission" date="2015-01" db="EMBL/GenBank/DDBJ databases">
        <title>Draft genome of the acidophilic iron oxidizer Ferrimicrobium acidiphilum strain T23.</title>
        <authorList>
            <person name="Poehlein A."/>
            <person name="Eisen S."/>
            <person name="Schloemann M."/>
            <person name="Johnson B.D."/>
            <person name="Daniel R."/>
            <person name="Muehling M."/>
        </authorList>
    </citation>
    <scope>NUCLEOTIDE SEQUENCE [LARGE SCALE GENOMIC DNA]</scope>
    <source>
        <strain evidence="10 11">T23</strain>
    </source>
</reference>
<gene>
    <name evidence="7 10" type="primary">atpC</name>
    <name evidence="10" type="ORF">FEAC_06750</name>
</gene>
<evidence type="ECO:0000256" key="7">
    <source>
        <dbReference type="HAMAP-Rule" id="MF_00530"/>
    </source>
</evidence>
<dbReference type="RefSeq" id="WP_035388608.1">
    <property type="nucleotide sequence ID" value="NZ_JQKF01000003.1"/>
</dbReference>
<evidence type="ECO:0000256" key="5">
    <source>
        <dbReference type="ARBA" id="ARBA00023136"/>
    </source>
</evidence>
<dbReference type="GO" id="GO:0046933">
    <property type="term" value="F:proton-transporting ATP synthase activity, rotational mechanism"/>
    <property type="evidence" value="ECO:0007669"/>
    <property type="project" value="UniProtKB-UniRule"/>
</dbReference>
<evidence type="ECO:0000256" key="4">
    <source>
        <dbReference type="ARBA" id="ARBA00023065"/>
    </source>
</evidence>
<dbReference type="GO" id="GO:0005886">
    <property type="term" value="C:plasma membrane"/>
    <property type="evidence" value="ECO:0007669"/>
    <property type="project" value="UniProtKB-SubCell"/>
</dbReference>
<keyword evidence="7" id="KW-1003">Cell membrane</keyword>
<dbReference type="GeneID" id="78371976"/>
<dbReference type="GO" id="GO:0012505">
    <property type="term" value="C:endomembrane system"/>
    <property type="evidence" value="ECO:0007669"/>
    <property type="project" value="UniProtKB-SubCell"/>
</dbReference>
<dbReference type="EMBL" id="JXUW01000004">
    <property type="protein sequence ID" value="KJE77566.1"/>
    <property type="molecule type" value="Genomic_DNA"/>
</dbReference>
<dbReference type="SUPFAM" id="SSF51344">
    <property type="entry name" value="Epsilon subunit of F1F0-ATP synthase N-terminal domain"/>
    <property type="match status" value="1"/>
</dbReference>
<evidence type="ECO:0000256" key="1">
    <source>
        <dbReference type="ARBA" id="ARBA00004184"/>
    </source>
</evidence>
<keyword evidence="8" id="KW-0175">Coiled coil</keyword>
<dbReference type="GO" id="GO:0045259">
    <property type="term" value="C:proton-transporting ATP synthase complex"/>
    <property type="evidence" value="ECO:0007669"/>
    <property type="project" value="UniProtKB-KW"/>
</dbReference>
<keyword evidence="3 7" id="KW-0813">Transport</keyword>
<evidence type="ECO:0000256" key="2">
    <source>
        <dbReference type="ARBA" id="ARBA00005712"/>
    </source>
</evidence>
<sequence length="130" mass="14233">MATETFNLVIANPELVLLDEEVESLTLRSALGDVAFLAHHAPFVGEVEVCLATVARAQGDSFQIVIDGGLVRAGGNRVVVLANDAELASNVEQESLDRRRQRYEERVAELDDSLADTERRSLELRASLID</sequence>
<dbReference type="Proteomes" id="UP000032336">
    <property type="component" value="Unassembled WGS sequence"/>
</dbReference>
<keyword evidence="7" id="KW-0375">Hydrogen ion transport</keyword>
<comment type="function">
    <text evidence="7">Produces ATP from ADP in the presence of a proton gradient across the membrane.</text>
</comment>
<keyword evidence="5 7" id="KW-0472">Membrane</keyword>